<feature type="transmembrane region" description="Helical" evidence="13">
    <location>
        <begin position="125"/>
        <end position="143"/>
    </location>
</feature>
<feature type="region of interest" description="Disordered" evidence="12">
    <location>
        <begin position="1"/>
        <end position="33"/>
    </location>
</feature>
<evidence type="ECO:0000256" key="2">
    <source>
        <dbReference type="ARBA" id="ARBA00010441"/>
    </source>
</evidence>
<keyword evidence="3" id="KW-0444">Lipid biosynthesis</keyword>
<feature type="compositionally biased region" description="Basic residues" evidence="12">
    <location>
        <begin position="7"/>
        <end position="21"/>
    </location>
</feature>
<dbReference type="RefSeq" id="WP_005938273.1">
    <property type="nucleotide sequence ID" value="NZ_ATVK01000046.1"/>
</dbReference>
<accession>L7L7W5</accession>
<keyword evidence="4 11" id="KW-0808">Transferase</keyword>
<feature type="compositionally biased region" description="Low complexity" evidence="12">
    <location>
        <begin position="318"/>
        <end position="330"/>
    </location>
</feature>
<reference evidence="14 15" key="1">
    <citation type="submission" date="2012-12" db="EMBL/GenBank/DDBJ databases">
        <title>Whole genome shotgun sequence of Gordonia hirsuta NBRC 16056.</title>
        <authorList>
            <person name="Isaki-Nakamura S."/>
            <person name="Hosoyama A."/>
            <person name="Tsuchikane K."/>
            <person name="Katsumata H."/>
            <person name="Baba S."/>
            <person name="Yamazaki S."/>
            <person name="Fujita N."/>
        </authorList>
    </citation>
    <scope>NUCLEOTIDE SEQUENCE [LARGE SCALE GENOMIC DNA]</scope>
    <source>
        <strain evidence="14 15">NBRC 16056</strain>
    </source>
</reference>
<feature type="transmembrane region" description="Helical" evidence="13">
    <location>
        <begin position="36"/>
        <end position="57"/>
    </location>
</feature>
<dbReference type="Proteomes" id="UP000053405">
    <property type="component" value="Unassembled WGS sequence"/>
</dbReference>
<comment type="similarity">
    <text evidence="2 11">Belongs to the CDP-alcohol phosphatidyltransferase class-I family.</text>
</comment>
<feature type="transmembrane region" description="Helical" evidence="13">
    <location>
        <begin position="63"/>
        <end position="79"/>
    </location>
</feature>
<feature type="transmembrane region" description="Helical" evidence="13">
    <location>
        <begin position="190"/>
        <end position="211"/>
    </location>
</feature>
<keyword evidence="15" id="KW-1185">Reference proteome</keyword>
<evidence type="ECO:0000256" key="6">
    <source>
        <dbReference type="ARBA" id="ARBA00022989"/>
    </source>
</evidence>
<feature type="transmembrane region" description="Helical" evidence="13">
    <location>
        <begin position="247"/>
        <end position="265"/>
    </location>
</feature>
<evidence type="ECO:0000256" key="12">
    <source>
        <dbReference type="SAM" id="MobiDB-lite"/>
    </source>
</evidence>
<evidence type="ECO:0000256" key="3">
    <source>
        <dbReference type="ARBA" id="ARBA00022516"/>
    </source>
</evidence>
<keyword evidence="7" id="KW-0443">Lipid metabolism</keyword>
<dbReference type="GO" id="GO:0016020">
    <property type="term" value="C:membrane"/>
    <property type="evidence" value="ECO:0007669"/>
    <property type="project" value="UniProtKB-SubCell"/>
</dbReference>
<dbReference type="Pfam" id="PF01066">
    <property type="entry name" value="CDP-OH_P_transf"/>
    <property type="match status" value="1"/>
</dbReference>
<keyword evidence="5 13" id="KW-0812">Transmembrane</keyword>
<dbReference type="eggNOG" id="COG1183">
    <property type="taxonomic scope" value="Bacteria"/>
</dbReference>
<sequence>MTTLRPVPRRRSVAGRGRVRRTGPDHRNDRPTRPGLLFVPSALTILAICAALTAMRMADADRVDLALLLLVVAAVLDGLDGRVARMMGVSSRLGAELDSLADAINFGVVPAIMVYTVLLRDESDSLQGIGWVLTLIYCSAIVLRLARFNTLLDDDSAPGYTRDFFVGVPAPAAAVMVLLPIGLREQFGEGWWTGPVFVGCWLVFIAALAVCRVPTLSFKSTRLRARALAPILILVAAMAALLFTFPYVLMIILVAAYLIHIPFAWRMQYWVRTRPEYWETAPRDRRHARRDTRRAEVAAGTRRRVIPVRKSSARLGLRQPAAAAEPRPRD</sequence>
<dbReference type="OrthoDB" id="9777147at2"/>
<dbReference type="PROSITE" id="PS00379">
    <property type="entry name" value="CDP_ALCOHOL_P_TRANSF"/>
    <property type="match status" value="1"/>
</dbReference>
<keyword evidence="8 13" id="KW-0472">Membrane</keyword>
<organism evidence="14 15">
    <name type="scientific">Gordonia hirsuta DSM 44140 = NBRC 16056</name>
    <dbReference type="NCBI Taxonomy" id="1121927"/>
    <lineage>
        <taxon>Bacteria</taxon>
        <taxon>Bacillati</taxon>
        <taxon>Actinomycetota</taxon>
        <taxon>Actinomycetes</taxon>
        <taxon>Mycobacteriales</taxon>
        <taxon>Gordoniaceae</taxon>
        <taxon>Gordonia</taxon>
    </lineage>
</organism>
<evidence type="ECO:0000256" key="4">
    <source>
        <dbReference type="ARBA" id="ARBA00022679"/>
    </source>
</evidence>
<name>L7L7W5_9ACTN</name>
<evidence type="ECO:0000313" key="15">
    <source>
        <dbReference type="Proteomes" id="UP000053405"/>
    </source>
</evidence>
<keyword evidence="6 13" id="KW-1133">Transmembrane helix</keyword>
<dbReference type="InterPro" id="IPR000462">
    <property type="entry name" value="CDP-OH_P_trans"/>
</dbReference>
<dbReference type="GO" id="GO:0016780">
    <property type="term" value="F:phosphotransferase activity, for other substituted phosphate groups"/>
    <property type="evidence" value="ECO:0007669"/>
    <property type="project" value="InterPro"/>
</dbReference>
<dbReference type="EMBL" id="BANT01000014">
    <property type="protein sequence ID" value="GAC56989.1"/>
    <property type="molecule type" value="Genomic_DNA"/>
</dbReference>
<evidence type="ECO:0000256" key="5">
    <source>
        <dbReference type="ARBA" id="ARBA00022692"/>
    </source>
</evidence>
<dbReference type="Gene3D" id="1.20.120.1760">
    <property type="match status" value="1"/>
</dbReference>
<dbReference type="STRING" id="1121927.GOHSU_14_01560"/>
<evidence type="ECO:0000256" key="13">
    <source>
        <dbReference type="SAM" id="Phobius"/>
    </source>
</evidence>
<dbReference type="AlphaFoldDB" id="L7L7W5"/>
<evidence type="ECO:0000256" key="11">
    <source>
        <dbReference type="RuleBase" id="RU003750"/>
    </source>
</evidence>
<feature type="transmembrane region" description="Helical" evidence="13">
    <location>
        <begin position="223"/>
        <end position="241"/>
    </location>
</feature>
<comment type="caution">
    <text evidence="14">The sequence shown here is derived from an EMBL/GenBank/DDBJ whole genome shotgun (WGS) entry which is preliminary data.</text>
</comment>
<dbReference type="InterPro" id="IPR048254">
    <property type="entry name" value="CDP_ALCOHOL_P_TRANSF_CS"/>
</dbReference>
<feature type="compositionally biased region" description="Basic and acidic residues" evidence="12">
    <location>
        <begin position="22"/>
        <end position="32"/>
    </location>
</feature>
<dbReference type="PANTHER" id="PTHR14269:SF61">
    <property type="entry name" value="CDP-DIACYLGLYCEROL--SERINE O-PHOSPHATIDYLTRANSFERASE"/>
    <property type="match status" value="1"/>
</dbReference>
<evidence type="ECO:0000256" key="8">
    <source>
        <dbReference type="ARBA" id="ARBA00023136"/>
    </source>
</evidence>
<proteinExistence type="inferred from homology"/>
<keyword evidence="9" id="KW-0594">Phospholipid biosynthesis</keyword>
<evidence type="ECO:0000256" key="1">
    <source>
        <dbReference type="ARBA" id="ARBA00004141"/>
    </source>
</evidence>
<evidence type="ECO:0000256" key="9">
    <source>
        <dbReference type="ARBA" id="ARBA00023209"/>
    </source>
</evidence>
<gene>
    <name evidence="14" type="primary">pssA</name>
    <name evidence="14" type="ORF">GOHSU_14_01560</name>
</gene>
<dbReference type="InterPro" id="IPR050324">
    <property type="entry name" value="CDP-alcohol_PTase-I"/>
</dbReference>
<dbReference type="InterPro" id="IPR043130">
    <property type="entry name" value="CDP-OH_PTrfase_TM_dom"/>
</dbReference>
<evidence type="ECO:0000313" key="14">
    <source>
        <dbReference type="EMBL" id="GAC56989.1"/>
    </source>
</evidence>
<feature type="transmembrane region" description="Helical" evidence="13">
    <location>
        <begin position="100"/>
        <end position="119"/>
    </location>
</feature>
<keyword evidence="10" id="KW-1208">Phospholipid metabolism</keyword>
<evidence type="ECO:0000256" key="10">
    <source>
        <dbReference type="ARBA" id="ARBA00023264"/>
    </source>
</evidence>
<protein>
    <submittedName>
        <fullName evidence="14">Phosphatidylserine synthase</fullName>
    </submittedName>
</protein>
<feature type="transmembrane region" description="Helical" evidence="13">
    <location>
        <begin position="164"/>
        <end position="184"/>
    </location>
</feature>
<comment type="subcellular location">
    <subcellularLocation>
        <location evidence="1">Membrane</location>
        <topology evidence="1">Multi-pass membrane protein</topology>
    </subcellularLocation>
</comment>
<dbReference type="PANTHER" id="PTHR14269">
    <property type="entry name" value="CDP-DIACYLGLYCEROL--GLYCEROL-3-PHOSPHATE 3-PHOSPHATIDYLTRANSFERASE-RELATED"/>
    <property type="match status" value="1"/>
</dbReference>
<evidence type="ECO:0000256" key="7">
    <source>
        <dbReference type="ARBA" id="ARBA00023098"/>
    </source>
</evidence>
<feature type="region of interest" description="Disordered" evidence="12">
    <location>
        <begin position="308"/>
        <end position="330"/>
    </location>
</feature>
<dbReference type="GO" id="GO:0008654">
    <property type="term" value="P:phospholipid biosynthetic process"/>
    <property type="evidence" value="ECO:0007669"/>
    <property type="project" value="UniProtKB-KW"/>
</dbReference>